<name>A0A078AQA4_STYLE</name>
<dbReference type="InParanoid" id="A0A078AQA4"/>
<dbReference type="EMBL" id="CCKQ01012721">
    <property type="protein sequence ID" value="CDW84344.1"/>
    <property type="molecule type" value="Genomic_DNA"/>
</dbReference>
<organism evidence="2 3">
    <name type="scientific">Stylonychia lemnae</name>
    <name type="common">Ciliate</name>
    <dbReference type="NCBI Taxonomy" id="5949"/>
    <lineage>
        <taxon>Eukaryota</taxon>
        <taxon>Sar</taxon>
        <taxon>Alveolata</taxon>
        <taxon>Ciliophora</taxon>
        <taxon>Intramacronucleata</taxon>
        <taxon>Spirotrichea</taxon>
        <taxon>Stichotrichia</taxon>
        <taxon>Sporadotrichida</taxon>
        <taxon>Oxytrichidae</taxon>
        <taxon>Stylonychinae</taxon>
        <taxon>Stylonychia</taxon>
    </lineage>
</organism>
<feature type="compositionally biased region" description="Low complexity" evidence="1">
    <location>
        <begin position="52"/>
        <end position="63"/>
    </location>
</feature>
<reference evidence="2 3" key="1">
    <citation type="submission" date="2014-06" db="EMBL/GenBank/DDBJ databases">
        <authorList>
            <person name="Swart Estienne"/>
        </authorList>
    </citation>
    <scope>NUCLEOTIDE SEQUENCE [LARGE SCALE GENOMIC DNA]</scope>
    <source>
        <strain evidence="2 3">130c</strain>
    </source>
</reference>
<gene>
    <name evidence="2" type="primary">Contig4235.g4534</name>
    <name evidence="2" type="ORF">STYLEM_13404</name>
</gene>
<dbReference type="AlphaFoldDB" id="A0A078AQA4"/>
<evidence type="ECO:0000256" key="1">
    <source>
        <dbReference type="SAM" id="MobiDB-lite"/>
    </source>
</evidence>
<protein>
    <submittedName>
        <fullName evidence="2">Uncharacterized protein</fullName>
    </submittedName>
</protein>
<feature type="region of interest" description="Disordered" evidence="1">
    <location>
        <begin position="12"/>
        <end position="64"/>
    </location>
</feature>
<proteinExistence type="predicted"/>
<sequence length="339" mass="39435">MEYFSLKKFANNQLDQNPLKPSHSKRPQPREFDFLKRVSQVKNQEKIEEDNSQSNSNQKNTNQRMVIGSPGVLRDKIYVSKSKHVSPEELNMKPRMSQIEKQIESKINLVKSQNKLLEILTVDIKDNPNQELAPMDEVSKKKYLSFQRRARSKSPPHNFGKPMITSKTQDKALPDLLLNSSLKVQAKIALIHEFIMNSCNESTQESYRMLFESKSRDYNELAMIFDGDFEDNEMVKEIAGINRMISEDMINERLEQMITQQDHQQQLPNLQTLILESRVSTNSADQELEKWLGSTRTNNYASHTREDNPFGVVDENELELLRDASYRSSNSDWLYQTKI</sequence>
<dbReference type="Proteomes" id="UP000039865">
    <property type="component" value="Unassembled WGS sequence"/>
</dbReference>
<evidence type="ECO:0000313" key="3">
    <source>
        <dbReference type="Proteomes" id="UP000039865"/>
    </source>
</evidence>
<accession>A0A078AQA4</accession>
<evidence type="ECO:0000313" key="2">
    <source>
        <dbReference type="EMBL" id="CDW84344.1"/>
    </source>
</evidence>
<keyword evidence="3" id="KW-1185">Reference proteome</keyword>